<gene>
    <name evidence="1" type="ORF">BECKLFY1418B_GA0070995_100766</name>
</gene>
<dbReference type="InterPro" id="IPR007460">
    <property type="entry name" value="BrnT_toxin"/>
</dbReference>
<evidence type="ECO:0000313" key="1">
    <source>
        <dbReference type="EMBL" id="VFJ87693.1"/>
    </source>
</evidence>
<dbReference type="Pfam" id="PF04365">
    <property type="entry name" value="BrnT_toxin"/>
    <property type="match status" value="1"/>
</dbReference>
<dbReference type="Gene3D" id="3.10.450.530">
    <property type="entry name" value="Ribonuclease toxin, BrnT, of type II toxin-antitoxin system"/>
    <property type="match status" value="1"/>
</dbReference>
<organism evidence="1">
    <name type="scientific">Candidatus Kentrum sp. LFY</name>
    <dbReference type="NCBI Taxonomy" id="2126342"/>
    <lineage>
        <taxon>Bacteria</taxon>
        <taxon>Pseudomonadati</taxon>
        <taxon>Pseudomonadota</taxon>
        <taxon>Gammaproteobacteria</taxon>
        <taxon>Candidatus Kentrum</taxon>
    </lineage>
</organism>
<sequence length="90" mass="10240">MRFTWDAGKANFNLQKHGVSFQEATTAFRDPLSVTGYDPDHSTDEDRFVTFGVSNQGRLLVVSHTEEDKVIRLISCRLATEQEKKIHEEG</sequence>
<dbReference type="InterPro" id="IPR038573">
    <property type="entry name" value="BrnT_sf"/>
</dbReference>
<proteinExistence type="predicted"/>
<accession>A0A450U7G8</accession>
<protein>
    <submittedName>
        <fullName evidence="1">Uncharacterized protein</fullName>
    </submittedName>
</protein>
<reference evidence="1" key="1">
    <citation type="submission" date="2019-02" db="EMBL/GenBank/DDBJ databases">
        <authorList>
            <person name="Gruber-Vodicka R. H."/>
            <person name="Seah K. B. B."/>
        </authorList>
    </citation>
    <scope>NUCLEOTIDE SEQUENCE</scope>
    <source>
        <strain evidence="1">BECK_M7</strain>
    </source>
</reference>
<dbReference type="EMBL" id="CAADFF010000007">
    <property type="protein sequence ID" value="VFJ87693.1"/>
    <property type="molecule type" value="Genomic_DNA"/>
</dbReference>
<name>A0A450U7G8_9GAMM</name>
<dbReference type="AlphaFoldDB" id="A0A450U7G8"/>